<name>A0A1D3TY11_9FIRM</name>
<protein>
    <submittedName>
        <fullName evidence="3">Ig-like domain (Group 3)</fullName>
    </submittedName>
</protein>
<accession>A0A1D3TY11</accession>
<dbReference type="AlphaFoldDB" id="A0A1D3TY11"/>
<gene>
    <name evidence="3" type="ORF">SAMN05421730_103634</name>
</gene>
<feature type="domain" description="Ig-like" evidence="2">
    <location>
        <begin position="542"/>
        <end position="578"/>
    </location>
</feature>
<dbReference type="RefSeq" id="WP_091236614.1">
    <property type="nucleotide sequence ID" value="NZ_FMKA01000036.1"/>
</dbReference>
<sequence length="722" mass="75976">MRKHFRILVSVFTALILTLNFVPGAVGIAADYTDKSAMGGDSTIAGDPVSEYLSIQVGPDGRFNSGGTPAPGTTPWYNISYAYPGAPWTSFSTIKVDGSNFIYGSSGLRIQAPTEDALSMANTSIWKYGDVEVKQTLQIVNGTSGNLDTGMYKYTVTNAGTVSHNVGVRIMIDTMLNNNDAAPFRVPGVGAVTTEMEFTGTNIPQYWQAFYSLSNPDIMAQGTLVRSGDTPPDRFVLSNWENIYYADSVWDYTIHAGVSNGDSAATCWWNPVSIAAGESREFVTYYGLGSISGTLDLAITGATSLDIVGGQWSPNPFTVTAYVSNNTGAVMNNVPVTIGVPAGLGLQLDDTAIHTIPSIAIGATEQTSWNVVAMDAGEYTYSVTGIGQTASRQISVPQLPPADLISPQTTCSTTPTANSNGWCNSDVSVSLAATDNDGGSGVKEIHYVINSGSEQVVAGGSVAFSLTGTETFTFWAVDNAGNIESTQSQTINIDKIAPSITTSPQDLQIVPLTSGMTFTYTTTDDSSGIDTATGTINGTPITGGSYPISAAGVYNFSITATDKAGNSATSSGIFVVYDPSAGFVTGGGWFDSPTGAYPADSTLTGKAIFGFVSKYQKGAFVTTGNTEFQFQVADLNFHSTSYEWLVIAGSRAQYKGTGTINGFGDYGFILTAIDGGSKCLDQFRIKIWDKSNDTVIYDNKIDASDDSSSLTTLGGGNIVIHK</sequence>
<feature type="chain" id="PRO_5038555538" evidence="1">
    <location>
        <begin position="25"/>
        <end position="722"/>
    </location>
</feature>
<dbReference type="InterPro" id="IPR022038">
    <property type="entry name" value="Ig-like_bact"/>
</dbReference>
<keyword evidence="1" id="KW-0732">Signal</keyword>
<evidence type="ECO:0000313" key="4">
    <source>
        <dbReference type="Proteomes" id="UP000199315"/>
    </source>
</evidence>
<dbReference type="InterPro" id="IPR013783">
    <property type="entry name" value="Ig-like_fold"/>
</dbReference>
<dbReference type="EMBL" id="FMKA01000036">
    <property type="protein sequence ID" value="SCP99275.1"/>
    <property type="molecule type" value="Genomic_DNA"/>
</dbReference>
<dbReference type="Gene3D" id="3.30.1920.20">
    <property type="match status" value="1"/>
</dbReference>
<keyword evidence="4" id="KW-1185">Reference proteome</keyword>
<evidence type="ECO:0000256" key="1">
    <source>
        <dbReference type="SAM" id="SignalP"/>
    </source>
</evidence>
<evidence type="ECO:0000313" key="3">
    <source>
        <dbReference type="EMBL" id="SCP99275.1"/>
    </source>
</evidence>
<feature type="signal peptide" evidence="1">
    <location>
        <begin position="1"/>
        <end position="24"/>
    </location>
</feature>
<dbReference type="Pfam" id="PF12245">
    <property type="entry name" value="Big_3_2"/>
    <property type="match status" value="2"/>
</dbReference>
<evidence type="ECO:0000259" key="2">
    <source>
        <dbReference type="Pfam" id="PF12245"/>
    </source>
</evidence>
<feature type="domain" description="Ig-like" evidence="2">
    <location>
        <begin position="434"/>
        <end position="495"/>
    </location>
</feature>
<proteinExistence type="predicted"/>
<dbReference type="STRING" id="1619234.SAMN05421730_103634"/>
<dbReference type="Gene3D" id="2.60.40.10">
    <property type="entry name" value="Immunoglobulins"/>
    <property type="match status" value="1"/>
</dbReference>
<dbReference type="InterPro" id="IPR058094">
    <property type="entry name" value="Ig-like_OmpL47-like"/>
</dbReference>
<organism evidence="3 4">
    <name type="scientific">Anaerobium acetethylicum</name>
    <dbReference type="NCBI Taxonomy" id="1619234"/>
    <lineage>
        <taxon>Bacteria</taxon>
        <taxon>Bacillati</taxon>
        <taxon>Bacillota</taxon>
        <taxon>Clostridia</taxon>
        <taxon>Lachnospirales</taxon>
        <taxon>Lachnospiraceae</taxon>
        <taxon>Anaerobium</taxon>
    </lineage>
</organism>
<dbReference type="NCBIfam" id="NF047446">
    <property type="entry name" value="barrel_OmpL47"/>
    <property type="match status" value="1"/>
</dbReference>
<dbReference type="Proteomes" id="UP000199315">
    <property type="component" value="Unassembled WGS sequence"/>
</dbReference>
<reference evidence="3 4" key="1">
    <citation type="submission" date="2016-09" db="EMBL/GenBank/DDBJ databases">
        <authorList>
            <person name="Capua I."/>
            <person name="De Benedictis P."/>
            <person name="Joannis T."/>
            <person name="Lombin L.H."/>
            <person name="Cattoli G."/>
        </authorList>
    </citation>
    <scope>NUCLEOTIDE SEQUENCE [LARGE SCALE GENOMIC DNA]</scope>
    <source>
        <strain evidence="3 4">GluBS11</strain>
    </source>
</reference>